<evidence type="ECO:0000256" key="7">
    <source>
        <dbReference type="SAM" id="Phobius"/>
    </source>
</evidence>
<dbReference type="OrthoDB" id="9793283at2"/>
<sequence length="422" mass="47454">MRWKDWDRNLKIRLFGEAMMHFLFWAYFPFMTIFFQDAFGKGRAGILLMFSQALSVLASLVGGYCADRFGRRKMMSIAVAGQSITFLVFAFANSPWLSSSALTFAAFSFLGIWSALYWPASHAMVADVVKEKHRASVFAVFYTSLNIAVVVGPLIGTILFYSYRFQMLLAGFTLTSILFVIMQVFIRETVPEQKQAKADHGTWYKAVWQELQTYRLIAQDRTFLLFIVAGVLVAQTFMQLDILIAVYTSEVIANQTVFAIGDFSLQVDGKQAFSLILALNGLLVALLTVYITKLVTKFRIARVFVASSIAYAAGIWLYGLTESFWIFVTAMVLFTMGELMVVGLQESFVATLASEESRGQYFSAASLRFTLGKLLAPLSLVLVSYISYQLTFTILAMLALLSAFVYQAMFKRYHKEQRASSS</sequence>
<keyword evidence="2" id="KW-0813">Transport</keyword>
<dbReference type="PROSITE" id="PS50850">
    <property type="entry name" value="MFS"/>
    <property type="match status" value="1"/>
</dbReference>
<dbReference type="GO" id="GO:0005886">
    <property type="term" value="C:plasma membrane"/>
    <property type="evidence" value="ECO:0007669"/>
    <property type="project" value="UniProtKB-SubCell"/>
</dbReference>
<name>A0A285P2L1_9BACI</name>
<feature type="transmembrane region" description="Helical" evidence="7">
    <location>
        <begin position="77"/>
        <end position="94"/>
    </location>
</feature>
<evidence type="ECO:0000256" key="5">
    <source>
        <dbReference type="ARBA" id="ARBA00022989"/>
    </source>
</evidence>
<accession>A0A285P2L1</accession>
<feature type="transmembrane region" description="Helical" evidence="7">
    <location>
        <begin position="223"/>
        <end position="247"/>
    </location>
</feature>
<keyword evidence="10" id="KW-1185">Reference proteome</keyword>
<dbReference type="Gene3D" id="1.20.1250.20">
    <property type="entry name" value="MFS general substrate transporter like domains"/>
    <property type="match status" value="1"/>
</dbReference>
<keyword evidence="4 7" id="KW-0812">Transmembrane</keyword>
<protein>
    <submittedName>
        <fullName evidence="9">Predicted arabinose efflux permease, MFS family</fullName>
    </submittedName>
</protein>
<feature type="transmembrane region" description="Helical" evidence="7">
    <location>
        <begin position="167"/>
        <end position="186"/>
    </location>
</feature>
<evidence type="ECO:0000256" key="3">
    <source>
        <dbReference type="ARBA" id="ARBA00022475"/>
    </source>
</evidence>
<gene>
    <name evidence="9" type="ORF">SAMN05421503_2373</name>
</gene>
<dbReference type="CDD" id="cd17329">
    <property type="entry name" value="MFS_MdtH_MDR_like"/>
    <property type="match status" value="1"/>
</dbReference>
<feature type="transmembrane region" description="Helical" evidence="7">
    <location>
        <begin position="324"/>
        <end position="344"/>
    </location>
</feature>
<reference evidence="10" key="1">
    <citation type="submission" date="2017-09" db="EMBL/GenBank/DDBJ databases">
        <authorList>
            <person name="Varghese N."/>
            <person name="Submissions S."/>
        </authorList>
    </citation>
    <scope>NUCLEOTIDE SEQUENCE [LARGE SCALE GENOMIC DNA]</scope>
    <source>
        <strain evidence="10">CGMCC 1.8913</strain>
    </source>
</reference>
<dbReference type="SUPFAM" id="SSF103473">
    <property type="entry name" value="MFS general substrate transporter"/>
    <property type="match status" value="1"/>
</dbReference>
<dbReference type="PANTHER" id="PTHR23517:SF3">
    <property type="entry name" value="INTEGRAL MEMBRANE TRANSPORT PROTEIN"/>
    <property type="match status" value="1"/>
</dbReference>
<dbReference type="InterPro" id="IPR005829">
    <property type="entry name" value="Sugar_transporter_CS"/>
</dbReference>
<evidence type="ECO:0000313" key="10">
    <source>
        <dbReference type="Proteomes" id="UP000219356"/>
    </source>
</evidence>
<evidence type="ECO:0000256" key="2">
    <source>
        <dbReference type="ARBA" id="ARBA00022448"/>
    </source>
</evidence>
<feature type="transmembrane region" description="Helical" evidence="7">
    <location>
        <begin position="46"/>
        <end position="65"/>
    </location>
</feature>
<feature type="transmembrane region" description="Helical" evidence="7">
    <location>
        <begin position="392"/>
        <end position="410"/>
    </location>
</feature>
<dbReference type="PANTHER" id="PTHR23517">
    <property type="entry name" value="RESISTANCE PROTEIN MDTM, PUTATIVE-RELATED-RELATED"/>
    <property type="match status" value="1"/>
</dbReference>
<dbReference type="Pfam" id="PF07690">
    <property type="entry name" value="MFS_1"/>
    <property type="match status" value="1"/>
</dbReference>
<organism evidence="9 10">
    <name type="scientific">Terribacillus aidingensis</name>
    <dbReference type="NCBI Taxonomy" id="586416"/>
    <lineage>
        <taxon>Bacteria</taxon>
        <taxon>Bacillati</taxon>
        <taxon>Bacillota</taxon>
        <taxon>Bacilli</taxon>
        <taxon>Bacillales</taxon>
        <taxon>Bacillaceae</taxon>
        <taxon>Terribacillus</taxon>
    </lineage>
</organism>
<feature type="transmembrane region" description="Helical" evidence="7">
    <location>
        <begin position="12"/>
        <end position="34"/>
    </location>
</feature>
<dbReference type="Proteomes" id="UP000219356">
    <property type="component" value="Unassembled WGS sequence"/>
</dbReference>
<dbReference type="STRING" id="586416.GZ22_04795"/>
<feature type="transmembrane region" description="Helical" evidence="7">
    <location>
        <begin position="139"/>
        <end position="161"/>
    </location>
</feature>
<keyword evidence="6 7" id="KW-0472">Membrane</keyword>
<dbReference type="RefSeq" id="WP_097042371.1">
    <property type="nucleotide sequence ID" value="NZ_OBEK01000003.1"/>
</dbReference>
<dbReference type="InterPro" id="IPR050171">
    <property type="entry name" value="MFS_Transporters"/>
</dbReference>
<feature type="transmembrane region" description="Helical" evidence="7">
    <location>
        <begin position="100"/>
        <end position="118"/>
    </location>
</feature>
<evidence type="ECO:0000313" key="9">
    <source>
        <dbReference type="EMBL" id="SNZ14396.1"/>
    </source>
</evidence>
<dbReference type="PROSITE" id="PS00216">
    <property type="entry name" value="SUGAR_TRANSPORT_1"/>
    <property type="match status" value="1"/>
</dbReference>
<feature type="transmembrane region" description="Helical" evidence="7">
    <location>
        <begin position="272"/>
        <end position="291"/>
    </location>
</feature>
<dbReference type="InterPro" id="IPR036259">
    <property type="entry name" value="MFS_trans_sf"/>
</dbReference>
<keyword evidence="5 7" id="KW-1133">Transmembrane helix</keyword>
<evidence type="ECO:0000256" key="4">
    <source>
        <dbReference type="ARBA" id="ARBA00022692"/>
    </source>
</evidence>
<proteinExistence type="predicted"/>
<dbReference type="AlphaFoldDB" id="A0A285P2L1"/>
<comment type="subcellular location">
    <subcellularLocation>
        <location evidence="1">Cell membrane</location>
        <topology evidence="1">Multi-pass membrane protein</topology>
    </subcellularLocation>
</comment>
<dbReference type="InterPro" id="IPR020846">
    <property type="entry name" value="MFS_dom"/>
</dbReference>
<dbReference type="GO" id="GO:0022857">
    <property type="term" value="F:transmembrane transporter activity"/>
    <property type="evidence" value="ECO:0007669"/>
    <property type="project" value="InterPro"/>
</dbReference>
<evidence type="ECO:0000256" key="1">
    <source>
        <dbReference type="ARBA" id="ARBA00004651"/>
    </source>
</evidence>
<evidence type="ECO:0000256" key="6">
    <source>
        <dbReference type="ARBA" id="ARBA00023136"/>
    </source>
</evidence>
<feature type="transmembrane region" description="Helical" evidence="7">
    <location>
        <begin position="300"/>
        <end position="318"/>
    </location>
</feature>
<feature type="transmembrane region" description="Helical" evidence="7">
    <location>
        <begin position="365"/>
        <end position="386"/>
    </location>
</feature>
<evidence type="ECO:0000259" key="8">
    <source>
        <dbReference type="PROSITE" id="PS50850"/>
    </source>
</evidence>
<dbReference type="EMBL" id="OBEK01000003">
    <property type="protein sequence ID" value="SNZ14396.1"/>
    <property type="molecule type" value="Genomic_DNA"/>
</dbReference>
<dbReference type="InterPro" id="IPR011701">
    <property type="entry name" value="MFS"/>
</dbReference>
<feature type="domain" description="Major facilitator superfamily (MFS) profile" evidence="8">
    <location>
        <begin position="1"/>
        <end position="414"/>
    </location>
</feature>
<keyword evidence="3" id="KW-1003">Cell membrane</keyword>